<comment type="pathway">
    <text evidence="8">Cofactor biosynthesis; NAD(+) biosynthesis; NAD(+) from deamido-NAD(+) (ammonia route): step 1/1.</text>
</comment>
<dbReference type="Gene3D" id="3.40.50.620">
    <property type="entry name" value="HUPs"/>
    <property type="match status" value="1"/>
</dbReference>
<dbReference type="OrthoDB" id="9803818at2"/>
<dbReference type="Pfam" id="PF02540">
    <property type="entry name" value="NAD_synthase"/>
    <property type="match status" value="1"/>
</dbReference>
<evidence type="ECO:0000256" key="8">
    <source>
        <dbReference type="HAMAP-Rule" id="MF_00193"/>
    </source>
</evidence>
<feature type="binding site" description="in other chain" evidence="8">
    <location>
        <begin position="249"/>
        <end position="250"/>
    </location>
    <ligand>
        <name>deamido-NAD(+)</name>
        <dbReference type="ChEBI" id="CHEBI:58437"/>
        <note>ligand shared between two neighboring subunits</note>
    </ligand>
</feature>
<dbReference type="EMBL" id="CP017813">
    <property type="protein sequence ID" value="APJ38337.1"/>
    <property type="molecule type" value="Genomic_DNA"/>
</dbReference>
<feature type="domain" description="NAD/GMP synthase" evidence="12">
    <location>
        <begin position="23"/>
        <end position="252"/>
    </location>
</feature>
<keyword evidence="2 8" id="KW-0436">Ligase</keyword>
<comment type="function">
    <text evidence="8">Catalyzes the ATP-dependent amidation of deamido-NAD to form NAD. Uses ammonia as a nitrogen source.</text>
</comment>
<dbReference type="PANTHER" id="PTHR23090">
    <property type="entry name" value="NH 3 /GLUTAMINE-DEPENDENT NAD + SYNTHETASE"/>
    <property type="match status" value="1"/>
</dbReference>
<evidence type="ECO:0000256" key="5">
    <source>
        <dbReference type="ARBA" id="ARBA00022840"/>
    </source>
</evidence>
<dbReference type="CDD" id="cd00553">
    <property type="entry name" value="NAD_synthase"/>
    <property type="match status" value="1"/>
</dbReference>
<dbReference type="NCBIfam" id="TIGR00552">
    <property type="entry name" value="nadE"/>
    <property type="match status" value="1"/>
</dbReference>
<dbReference type="GO" id="GO:0008795">
    <property type="term" value="F:NAD+ synthase activity"/>
    <property type="evidence" value="ECO:0007669"/>
    <property type="project" value="UniProtKB-UniRule"/>
</dbReference>
<keyword evidence="4 8" id="KW-0547">Nucleotide-binding</keyword>
<protein>
    <recommendedName>
        <fullName evidence="8 10">NH(3)-dependent NAD(+) synthetase</fullName>
        <ecNumber evidence="8 10">6.3.1.5</ecNumber>
    </recommendedName>
</protein>
<dbReference type="SUPFAM" id="SSF52402">
    <property type="entry name" value="Adenine nucleotide alpha hydrolases-like"/>
    <property type="match status" value="1"/>
</dbReference>
<name>A0A1L4FRU2_9BACT</name>
<organism evidence="13 14">
    <name type="scientific">Mycoplasmopsis pullorum</name>
    <dbReference type="NCBI Taxonomy" id="48003"/>
    <lineage>
        <taxon>Bacteria</taxon>
        <taxon>Bacillati</taxon>
        <taxon>Mycoplasmatota</taxon>
        <taxon>Mycoplasmoidales</taxon>
        <taxon>Metamycoplasmataceae</taxon>
        <taxon>Mycoplasmopsis</taxon>
    </lineage>
</organism>
<feature type="compositionally biased region" description="Basic and acidic residues" evidence="11">
    <location>
        <begin position="249"/>
        <end position="266"/>
    </location>
</feature>
<dbReference type="GO" id="GO:0009435">
    <property type="term" value="P:NAD+ biosynthetic process"/>
    <property type="evidence" value="ECO:0007669"/>
    <property type="project" value="UniProtKB-UniRule"/>
</dbReference>
<evidence type="ECO:0000256" key="6">
    <source>
        <dbReference type="ARBA" id="ARBA00022842"/>
    </source>
</evidence>
<dbReference type="KEGG" id="mpul:BLA55_01450"/>
<sequence>MNKISIFDDQKVIFNEQNAYKYIDYLVEFLRTKVSEAHAKGLIVGISGGIDSALVFALAQKAFPNDVLGVVMPIKDMSFDNPHINELEKNLNTKFLTVNLAQTNQEINKQLNLSNHLAIANVMPRLRMTTLYALAQEKGYLVCGTDNLDEYYIGYFTKYGDGGVDLLPISHLTKSEVRYLAKLLNVPDSIINKKPSAGLWEGQSDEDELGFSYAELDYFLKNENDQNALAKLKPETIQKITRMHKNSQHKRDGGYRPLSPEELKGE</sequence>
<comment type="catalytic activity">
    <reaction evidence="8 10">
        <text>deamido-NAD(+) + NH4(+) + ATP = AMP + diphosphate + NAD(+) + H(+)</text>
        <dbReference type="Rhea" id="RHEA:21188"/>
        <dbReference type="ChEBI" id="CHEBI:15378"/>
        <dbReference type="ChEBI" id="CHEBI:28938"/>
        <dbReference type="ChEBI" id="CHEBI:30616"/>
        <dbReference type="ChEBI" id="CHEBI:33019"/>
        <dbReference type="ChEBI" id="CHEBI:57540"/>
        <dbReference type="ChEBI" id="CHEBI:58437"/>
        <dbReference type="ChEBI" id="CHEBI:456215"/>
        <dbReference type="EC" id="6.3.1.5"/>
    </reaction>
</comment>
<feature type="region of interest" description="Disordered" evidence="11">
    <location>
        <begin position="241"/>
        <end position="266"/>
    </location>
</feature>
<evidence type="ECO:0000256" key="4">
    <source>
        <dbReference type="ARBA" id="ARBA00022741"/>
    </source>
</evidence>
<keyword evidence="7 8" id="KW-0520">NAD</keyword>
<comment type="similarity">
    <text evidence="1 8 9">Belongs to the NAD synthetase family.</text>
</comment>
<feature type="binding site" evidence="8">
    <location>
        <position position="51"/>
    </location>
    <ligand>
        <name>Mg(2+)</name>
        <dbReference type="ChEBI" id="CHEBI:18420"/>
    </ligand>
</feature>
<dbReference type="HAMAP" id="MF_00193">
    <property type="entry name" value="NadE_ammonia_dep"/>
    <property type="match status" value="1"/>
</dbReference>
<dbReference type="GO" id="GO:0046872">
    <property type="term" value="F:metal ion binding"/>
    <property type="evidence" value="ECO:0007669"/>
    <property type="project" value="UniProtKB-KW"/>
</dbReference>
<dbReference type="RefSeq" id="WP_073372340.1">
    <property type="nucleotide sequence ID" value="NZ_CP017813.1"/>
</dbReference>
<dbReference type="PANTHER" id="PTHR23090:SF9">
    <property type="entry name" value="GLUTAMINE-DEPENDENT NAD(+) SYNTHETASE"/>
    <property type="match status" value="1"/>
</dbReference>
<feature type="binding site" evidence="8">
    <location>
        <position position="174"/>
    </location>
    <ligand>
        <name>ATP</name>
        <dbReference type="ChEBI" id="CHEBI:30616"/>
    </ligand>
</feature>
<evidence type="ECO:0000256" key="9">
    <source>
        <dbReference type="RuleBase" id="RU003811"/>
    </source>
</evidence>
<dbReference type="GO" id="GO:0005737">
    <property type="term" value="C:cytoplasm"/>
    <property type="evidence" value="ECO:0007669"/>
    <property type="project" value="InterPro"/>
</dbReference>
<dbReference type="InterPro" id="IPR022310">
    <property type="entry name" value="NAD/GMP_synthase"/>
</dbReference>
<feature type="binding site" description="in other chain" evidence="8">
    <location>
        <position position="158"/>
    </location>
    <ligand>
        <name>deamido-NAD(+)</name>
        <dbReference type="ChEBI" id="CHEBI:58437"/>
        <note>ligand shared between two neighboring subunits</note>
    </ligand>
</feature>
<evidence type="ECO:0000313" key="14">
    <source>
        <dbReference type="Proteomes" id="UP000184322"/>
    </source>
</evidence>
<dbReference type="InterPro" id="IPR022926">
    <property type="entry name" value="NH(3)-dep_NAD(+)_synth"/>
</dbReference>
<evidence type="ECO:0000256" key="7">
    <source>
        <dbReference type="ARBA" id="ARBA00023027"/>
    </source>
</evidence>
<evidence type="ECO:0000256" key="10">
    <source>
        <dbReference type="RuleBase" id="RU003812"/>
    </source>
</evidence>
<dbReference type="STRING" id="48003.BLA55_01450"/>
<feature type="binding site" evidence="8">
    <location>
        <position position="165"/>
    </location>
    <ligand>
        <name>deamido-NAD(+)</name>
        <dbReference type="ChEBI" id="CHEBI:58437"/>
        <note>ligand shared between two neighboring subunits</note>
    </ligand>
</feature>
<dbReference type="EC" id="6.3.1.5" evidence="8 10"/>
<dbReference type="GO" id="GO:0004359">
    <property type="term" value="F:glutaminase activity"/>
    <property type="evidence" value="ECO:0007669"/>
    <property type="project" value="InterPro"/>
</dbReference>
<dbReference type="GO" id="GO:0005524">
    <property type="term" value="F:ATP binding"/>
    <property type="evidence" value="ECO:0007669"/>
    <property type="project" value="UniProtKB-UniRule"/>
</dbReference>
<dbReference type="UniPathway" id="UPA00253">
    <property type="reaction ID" value="UER00333"/>
</dbReference>
<keyword evidence="5 8" id="KW-0067">ATP-binding</keyword>
<accession>A0A1L4FRU2</accession>
<dbReference type="AlphaFoldDB" id="A0A1L4FRU2"/>
<feature type="binding site" evidence="8">
    <location>
        <position position="150"/>
    </location>
    <ligand>
        <name>Mg(2+)</name>
        <dbReference type="ChEBI" id="CHEBI:18420"/>
    </ligand>
</feature>
<dbReference type="GO" id="GO:0003952">
    <property type="term" value="F:NAD+ synthase (glutamine-hydrolyzing) activity"/>
    <property type="evidence" value="ECO:0007669"/>
    <property type="project" value="InterPro"/>
</dbReference>
<dbReference type="InterPro" id="IPR003694">
    <property type="entry name" value="NAD_synthase"/>
</dbReference>
<keyword evidence="14" id="KW-1185">Reference proteome</keyword>
<dbReference type="InterPro" id="IPR014729">
    <property type="entry name" value="Rossmann-like_a/b/a_fold"/>
</dbReference>
<evidence type="ECO:0000256" key="2">
    <source>
        <dbReference type="ARBA" id="ARBA00022598"/>
    </source>
</evidence>
<evidence type="ECO:0000256" key="3">
    <source>
        <dbReference type="ARBA" id="ARBA00022723"/>
    </source>
</evidence>
<keyword evidence="3 8" id="KW-0479">Metal-binding</keyword>
<feature type="binding site" evidence="8">
    <location>
        <position position="145"/>
    </location>
    <ligand>
        <name>ATP</name>
        <dbReference type="ChEBI" id="CHEBI:30616"/>
    </ligand>
</feature>
<feature type="binding site" description="in other chain" evidence="8">
    <location>
        <position position="125"/>
    </location>
    <ligand>
        <name>deamido-NAD(+)</name>
        <dbReference type="ChEBI" id="CHEBI:58437"/>
        <note>ligand shared between two neighboring subunits</note>
    </ligand>
</feature>
<evidence type="ECO:0000256" key="1">
    <source>
        <dbReference type="ARBA" id="ARBA00005859"/>
    </source>
</evidence>
<feature type="binding site" evidence="8">
    <location>
        <begin position="45"/>
        <end position="52"/>
    </location>
    <ligand>
        <name>ATP</name>
        <dbReference type="ChEBI" id="CHEBI:30616"/>
    </ligand>
</feature>
<evidence type="ECO:0000259" key="12">
    <source>
        <dbReference type="Pfam" id="PF02540"/>
    </source>
</evidence>
<proteinExistence type="inferred from homology"/>
<evidence type="ECO:0000256" key="11">
    <source>
        <dbReference type="SAM" id="MobiDB-lite"/>
    </source>
</evidence>
<evidence type="ECO:0000313" key="13">
    <source>
        <dbReference type="EMBL" id="APJ38337.1"/>
    </source>
</evidence>
<comment type="subunit">
    <text evidence="8">Homodimer.</text>
</comment>
<keyword evidence="6 8" id="KW-0460">Magnesium</keyword>
<gene>
    <name evidence="8" type="primary">nadE</name>
    <name evidence="13" type="ORF">BLA55_01450</name>
</gene>
<feature type="binding site" evidence="8">
    <location>
        <position position="196"/>
    </location>
    <ligand>
        <name>ATP</name>
        <dbReference type="ChEBI" id="CHEBI:30616"/>
    </ligand>
</feature>
<reference evidence="14" key="1">
    <citation type="submission" date="2016-10" db="EMBL/GenBank/DDBJ databases">
        <authorList>
            <person name="Beylefeld A."/>
            <person name="Abolnik C."/>
        </authorList>
    </citation>
    <scope>NUCLEOTIDE SEQUENCE [LARGE SCALE GENOMIC DNA]</scope>
    <source>
        <strain evidence="14">B359_6</strain>
    </source>
</reference>
<dbReference type="Proteomes" id="UP000184322">
    <property type="component" value="Chromosome"/>
</dbReference>